<protein>
    <submittedName>
        <fullName evidence="5">ABC transporter ATP-binding protein</fullName>
    </submittedName>
</protein>
<comment type="caution">
    <text evidence="5">The sequence shown here is derived from an EMBL/GenBank/DDBJ whole genome shotgun (WGS) entry which is preliminary data.</text>
</comment>
<evidence type="ECO:0000259" key="4">
    <source>
        <dbReference type="PROSITE" id="PS50893"/>
    </source>
</evidence>
<proteinExistence type="predicted"/>
<keyword evidence="1" id="KW-0547">Nucleotide-binding</keyword>
<dbReference type="EMBL" id="LJSN01000003">
    <property type="protein sequence ID" value="PNE37739.1"/>
    <property type="molecule type" value="Genomic_DNA"/>
</dbReference>
<gene>
    <name evidence="5" type="ORF">AOB60_26195</name>
</gene>
<sequence length="509" mass="53613">MTDEQPVPPPLVRVTDLEIRLVDGPVLLAGAHLTLGPGRITALTGPSGSGKTTLLRALLGALPDGAQVTSGTVEVLGHDVLALPPSPLRELRRRRVGYVGQDPGSALNPRMRVRRLVAEVAADPGPRAVRELLAECRLPLDDGLPDRRPGALSGGQQRRVALARALAREPEVLLLDEPTAGLDPALRDEIGALLRDLAGNRHLAIVLACHDPELVDRYADDVINLTGPAPATAPAVERAQESAAAHPARDRPRAPTTPVRLPAATGLGARRLRVIHRRRGTAHPALTDVDFTAAPGSSTGVCGPSGSGKTTLLRVLAGLQRPDAGALTLDGRALPVLVRRRSREDRRRIQLVPQNPLGALNPARTVGATLIRPLRLHRRAAGPEIPGRVAELLERVGLAADFAGRYPHELSGGQRQRVAIARALAPEPDVLLCDEITSALDPDTAVAVMDLLTTIRADRGLTLVVVSHDAPLVAAYTDTVYTLESGRVLSTGPAESIAGHPAVARAPGP</sequence>
<keyword evidence="2 5" id="KW-0067">ATP-binding</keyword>
<evidence type="ECO:0000256" key="2">
    <source>
        <dbReference type="ARBA" id="ARBA00022840"/>
    </source>
</evidence>
<evidence type="ECO:0000313" key="6">
    <source>
        <dbReference type="Proteomes" id="UP000236047"/>
    </source>
</evidence>
<dbReference type="Pfam" id="PF00005">
    <property type="entry name" value="ABC_tran"/>
    <property type="match status" value="2"/>
</dbReference>
<dbReference type="PROSITE" id="PS50893">
    <property type="entry name" value="ABC_TRANSPORTER_2"/>
    <property type="match status" value="2"/>
</dbReference>
<dbReference type="CDD" id="cd03257">
    <property type="entry name" value="ABC_NikE_OppD_transporters"/>
    <property type="match status" value="2"/>
</dbReference>
<dbReference type="SMART" id="SM00382">
    <property type="entry name" value="AAA"/>
    <property type="match status" value="2"/>
</dbReference>
<feature type="domain" description="ABC transporter" evidence="4">
    <location>
        <begin position="270"/>
        <end position="506"/>
    </location>
</feature>
<name>A0A2N8P9M0_STRNR</name>
<organism evidence="5 6">
    <name type="scientific">Streptomyces noursei</name>
    <name type="common">Streptomyces albulus</name>
    <dbReference type="NCBI Taxonomy" id="1971"/>
    <lineage>
        <taxon>Bacteria</taxon>
        <taxon>Bacillati</taxon>
        <taxon>Actinomycetota</taxon>
        <taxon>Actinomycetes</taxon>
        <taxon>Kitasatosporales</taxon>
        <taxon>Streptomycetaceae</taxon>
        <taxon>Streptomyces</taxon>
    </lineage>
</organism>
<dbReference type="AlphaFoldDB" id="A0A2N8P9M0"/>
<dbReference type="InterPro" id="IPR003439">
    <property type="entry name" value="ABC_transporter-like_ATP-bd"/>
</dbReference>
<feature type="domain" description="ABC transporter" evidence="4">
    <location>
        <begin position="12"/>
        <end position="252"/>
    </location>
</feature>
<dbReference type="InterPro" id="IPR017871">
    <property type="entry name" value="ABC_transporter-like_CS"/>
</dbReference>
<dbReference type="GO" id="GO:0022857">
    <property type="term" value="F:transmembrane transporter activity"/>
    <property type="evidence" value="ECO:0007669"/>
    <property type="project" value="TreeGrafter"/>
</dbReference>
<dbReference type="GO" id="GO:0005886">
    <property type="term" value="C:plasma membrane"/>
    <property type="evidence" value="ECO:0007669"/>
    <property type="project" value="TreeGrafter"/>
</dbReference>
<dbReference type="Gene3D" id="3.40.50.300">
    <property type="entry name" value="P-loop containing nucleotide triphosphate hydrolases"/>
    <property type="match status" value="2"/>
</dbReference>
<dbReference type="PROSITE" id="PS00211">
    <property type="entry name" value="ABC_TRANSPORTER_1"/>
    <property type="match status" value="2"/>
</dbReference>
<dbReference type="InterPro" id="IPR015854">
    <property type="entry name" value="ABC_transpr_LolD-like"/>
</dbReference>
<keyword evidence="6" id="KW-1185">Reference proteome</keyword>
<dbReference type="InterPro" id="IPR003593">
    <property type="entry name" value="AAA+_ATPase"/>
</dbReference>
<dbReference type="Proteomes" id="UP000236047">
    <property type="component" value="Unassembled WGS sequence"/>
</dbReference>
<evidence type="ECO:0000313" key="5">
    <source>
        <dbReference type="EMBL" id="PNE37739.1"/>
    </source>
</evidence>
<evidence type="ECO:0000256" key="1">
    <source>
        <dbReference type="ARBA" id="ARBA00022741"/>
    </source>
</evidence>
<feature type="region of interest" description="Disordered" evidence="3">
    <location>
        <begin position="232"/>
        <end position="261"/>
    </location>
</feature>
<dbReference type="PANTHER" id="PTHR24220">
    <property type="entry name" value="IMPORT ATP-BINDING PROTEIN"/>
    <property type="match status" value="1"/>
</dbReference>
<dbReference type="SUPFAM" id="SSF52540">
    <property type="entry name" value="P-loop containing nucleoside triphosphate hydrolases"/>
    <property type="match status" value="2"/>
</dbReference>
<dbReference type="GO" id="GO:0016887">
    <property type="term" value="F:ATP hydrolysis activity"/>
    <property type="evidence" value="ECO:0007669"/>
    <property type="project" value="InterPro"/>
</dbReference>
<accession>A0A2N8P9M0</accession>
<evidence type="ECO:0000256" key="3">
    <source>
        <dbReference type="SAM" id="MobiDB-lite"/>
    </source>
</evidence>
<dbReference type="RefSeq" id="WP_102925334.1">
    <property type="nucleotide sequence ID" value="NZ_LJSN01000003.1"/>
</dbReference>
<dbReference type="GO" id="GO:0005524">
    <property type="term" value="F:ATP binding"/>
    <property type="evidence" value="ECO:0007669"/>
    <property type="project" value="UniProtKB-KW"/>
</dbReference>
<dbReference type="InterPro" id="IPR027417">
    <property type="entry name" value="P-loop_NTPase"/>
</dbReference>
<dbReference type="PANTHER" id="PTHR24220:SF685">
    <property type="entry name" value="ABC TRANSPORTER RELATED"/>
    <property type="match status" value="1"/>
</dbReference>
<reference evidence="6" key="1">
    <citation type="submission" date="2015-09" db="EMBL/GenBank/DDBJ databases">
        <authorList>
            <person name="Graham D.E."/>
            <person name="Mahan K.M."/>
            <person name="Klingeman D.M."/>
            <person name="Fida T."/>
            <person name="Giannone R.J."/>
            <person name="Hettich R.L."/>
            <person name="Parry R.J."/>
            <person name="Spain J.C."/>
        </authorList>
    </citation>
    <scope>NUCLEOTIDE SEQUENCE [LARGE SCALE GENOMIC DNA]</scope>
    <source>
        <strain evidence="6">JCM 4701</strain>
    </source>
</reference>